<dbReference type="AlphaFoldDB" id="A0A2T9YT57"/>
<dbReference type="Pfam" id="PF02926">
    <property type="entry name" value="THUMP"/>
    <property type="match status" value="1"/>
</dbReference>
<dbReference type="PANTHER" id="PTHR13452:SF10">
    <property type="entry name" value="THUMP DOMAIN-CONTAINING PROTEIN 1"/>
    <property type="match status" value="1"/>
</dbReference>
<sequence length="292" mass="33095">MSDQNPKRKAANIQKNEHKKPKSYTQMKARFAIPKLASLAVTNMGLEIGITGFYITSVMGKENRSAKEVIAILDKYAEELYPETSSSEQKILEKDAEEALTIEESIQKELEQIKTPEKISIFTSIFSKIRCISFVTAPAHIDVAEICERIMNDCAKNKSKETRFTNRIIPIQKTCKADETSIIASIQDVGAEYIDKSADKVSFKVEMKVRNNDNINKNEIIPKIAALFGENHKVDLTSPKFVVLVEVFRGVAIISILRDYAKLRRYNIISLFSEGFWEKKPVEHNEPKSETS</sequence>
<dbReference type="OrthoDB" id="367221at2759"/>
<gene>
    <name evidence="4" type="ORF">BB561_001801</name>
</gene>
<dbReference type="SUPFAM" id="SSF143437">
    <property type="entry name" value="THUMP domain-like"/>
    <property type="match status" value="1"/>
</dbReference>
<name>A0A2T9YT57_9FUNG</name>
<evidence type="ECO:0000313" key="5">
    <source>
        <dbReference type="Proteomes" id="UP000245383"/>
    </source>
</evidence>
<reference evidence="4 5" key="1">
    <citation type="journal article" date="2018" name="MBio">
        <title>Comparative Genomics Reveals the Core Gene Toolbox for the Fungus-Insect Symbiosis.</title>
        <authorList>
            <person name="Wang Y."/>
            <person name="Stata M."/>
            <person name="Wang W."/>
            <person name="Stajich J.E."/>
            <person name="White M.M."/>
            <person name="Moncalvo J.M."/>
        </authorList>
    </citation>
    <scope>NUCLEOTIDE SEQUENCE [LARGE SCALE GENOMIC DNA]</scope>
    <source>
        <strain evidence="4 5">SWE-8-4</strain>
    </source>
</reference>
<accession>A0A2T9YT57</accession>
<dbReference type="PANTHER" id="PTHR13452">
    <property type="entry name" value="THUMP DOMAIN CONTAINING PROTEIN 1-RELATED"/>
    <property type="match status" value="1"/>
</dbReference>
<dbReference type="GO" id="GO:0003723">
    <property type="term" value="F:RNA binding"/>
    <property type="evidence" value="ECO:0007669"/>
    <property type="project" value="UniProtKB-UniRule"/>
</dbReference>
<dbReference type="STRING" id="133385.A0A2T9YT57"/>
<evidence type="ECO:0000256" key="1">
    <source>
        <dbReference type="PROSITE-ProRule" id="PRU00529"/>
    </source>
</evidence>
<dbReference type="SMART" id="SM00981">
    <property type="entry name" value="THUMP"/>
    <property type="match status" value="1"/>
</dbReference>
<feature type="region of interest" description="Disordered" evidence="2">
    <location>
        <begin position="1"/>
        <end position="23"/>
    </location>
</feature>
<organism evidence="4 5">
    <name type="scientific">Smittium simulii</name>
    <dbReference type="NCBI Taxonomy" id="133385"/>
    <lineage>
        <taxon>Eukaryota</taxon>
        <taxon>Fungi</taxon>
        <taxon>Fungi incertae sedis</taxon>
        <taxon>Zoopagomycota</taxon>
        <taxon>Kickxellomycotina</taxon>
        <taxon>Harpellomycetes</taxon>
        <taxon>Harpellales</taxon>
        <taxon>Legeriomycetaceae</taxon>
        <taxon>Smittium</taxon>
    </lineage>
</organism>
<comment type="caution">
    <text evidence="4">The sequence shown here is derived from an EMBL/GenBank/DDBJ whole genome shotgun (WGS) entry which is preliminary data.</text>
</comment>
<dbReference type="EMBL" id="MBFR01000055">
    <property type="protein sequence ID" value="PVU95499.1"/>
    <property type="molecule type" value="Genomic_DNA"/>
</dbReference>
<dbReference type="CDD" id="cd11717">
    <property type="entry name" value="THUMP_THUMPD1_like"/>
    <property type="match status" value="1"/>
</dbReference>
<keyword evidence="5" id="KW-1185">Reference proteome</keyword>
<feature type="domain" description="THUMP" evidence="3">
    <location>
        <begin position="153"/>
        <end position="258"/>
    </location>
</feature>
<dbReference type="GO" id="GO:0006400">
    <property type="term" value="P:tRNA modification"/>
    <property type="evidence" value="ECO:0007669"/>
    <property type="project" value="InterPro"/>
</dbReference>
<evidence type="ECO:0000313" key="4">
    <source>
        <dbReference type="EMBL" id="PVU95499.1"/>
    </source>
</evidence>
<dbReference type="InterPro" id="IPR004114">
    <property type="entry name" value="THUMP_dom"/>
</dbReference>
<evidence type="ECO:0000259" key="3">
    <source>
        <dbReference type="PROSITE" id="PS51165"/>
    </source>
</evidence>
<proteinExistence type="predicted"/>
<protein>
    <recommendedName>
        <fullName evidence="3">THUMP domain-containing protein</fullName>
    </recommendedName>
</protein>
<dbReference type="InterPro" id="IPR040183">
    <property type="entry name" value="THUMPD1-like"/>
</dbReference>
<keyword evidence="1" id="KW-0694">RNA-binding</keyword>
<dbReference type="Gene3D" id="3.30.2300.10">
    <property type="entry name" value="THUMP superfamily"/>
    <property type="match status" value="1"/>
</dbReference>
<dbReference type="Proteomes" id="UP000245383">
    <property type="component" value="Unassembled WGS sequence"/>
</dbReference>
<evidence type="ECO:0000256" key="2">
    <source>
        <dbReference type="SAM" id="MobiDB-lite"/>
    </source>
</evidence>
<dbReference type="PROSITE" id="PS51165">
    <property type="entry name" value="THUMP"/>
    <property type="match status" value="1"/>
</dbReference>